<keyword evidence="8 10" id="KW-0414">Isoprene biosynthesis</keyword>
<dbReference type="NCBIfam" id="TIGR00154">
    <property type="entry name" value="ispE"/>
    <property type="match status" value="1"/>
</dbReference>
<dbReference type="InterPro" id="IPR004424">
    <property type="entry name" value="IspE"/>
</dbReference>
<dbReference type="AlphaFoldDB" id="A0A9D2RF34"/>
<reference evidence="13" key="1">
    <citation type="journal article" date="2021" name="PeerJ">
        <title>Extensive microbial diversity within the chicken gut microbiome revealed by metagenomics and culture.</title>
        <authorList>
            <person name="Gilroy R."/>
            <person name="Ravi A."/>
            <person name="Getino M."/>
            <person name="Pursley I."/>
            <person name="Horton D.L."/>
            <person name="Alikhan N.F."/>
            <person name="Baker D."/>
            <person name="Gharbi K."/>
            <person name="Hall N."/>
            <person name="Watson M."/>
            <person name="Adriaenssens E.M."/>
            <person name="Foster-Nyarko E."/>
            <person name="Jarju S."/>
            <person name="Secka A."/>
            <person name="Antonio M."/>
            <person name="Oren A."/>
            <person name="Chaudhuri R.R."/>
            <person name="La Ragione R."/>
            <person name="Hildebrand F."/>
            <person name="Pallen M.J."/>
        </authorList>
    </citation>
    <scope>NUCLEOTIDE SEQUENCE</scope>
    <source>
        <strain evidence="13">9264</strain>
    </source>
</reference>
<organism evidence="13 14">
    <name type="scientific">Candidatus Paenalcaligenes intestinipullorum</name>
    <dbReference type="NCBI Taxonomy" id="2838718"/>
    <lineage>
        <taxon>Bacteria</taxon>
        <taxon>Pseudomonadati</taxon>
        <taxon>Pseudomonadota</taxon>
        <taxon>Betaproteobacteria</taxon>
        <taxon>Burkholderiales</taxon>
        <taxon>Alcaligenaceae</taxon>
        <taxon>Paenalcaligenes</taxon>
    </lineage>
</organism>
<keyword evidence="5 10" id="KW-0547">Nucleotide-binding</keyword>
<dbReference type="InterPro" id="IPR006204">
    <property type="entry name" value="GHMP_kinase_N_dom"/>
</dbReference>
<evidence type="ECO:0000256" key="8">
    <source>
        <dbReference type="ARBA" id="ARBA00023229"/>
    </source>
</evidence>
<dbReference type="PANTHER" id="PTHR43527:SF2">
    <property type="entry name" value="4-DIPHOSPHOCYTIDYL-2-C-METHYL-D-ERYTHRITOL KINASE, CHLOROPLASTIC"/>
    <property type="match status" value="1"/>
</dbReference>
<name>A0A9D2RF34_9BURK</name>
<dbReference type="InterPro" id="IPR014721">
    <property type="entry name" value="Ribsml_uS5_D2-typ_fold_subgr"/>
</dbReference>
<comment type="similarity">
    <text evidence="1 10">Belongs to the GHMP kinase family. IspE subfamily.</text>
</comment>
<evidence type="ECO:0000256" key="4">
    <source>
        <dbReference type="ARBA" id="ARBA00022679"/>
    </source>
</evidence>
<dbReference type="GO" id="GO:0050515">
    <property type="term" value="F:4-(cytidine 5'-diphospho)-2-C-methyl-D-erythritol kinase activity"/>
    <property type="evidence" value="ECO:0007669"/>
    <property type="project" value="UniProtKB-UniRule"/>
</dbReference>
<sequence>MSVSRTLYEVPAPAKLNLFLHVTGRGNDGYHRLQTVFRLIDLQDRLHFERRNDGKILCSQPTLQGLAETDDLCHRAAQLLQRATGTRYGVSWHCDKRIPAGAGLGGGSSDAASTLIALNRLWGLGLSRLQLMRLGVQLGADVPVFVFGRNAFAQGIGEQLQPITLPIRQYSLWLPNTFLSTPKVFSAKSLTRNTKPVTIMDFAQWQIDQDCNAEAPSPVARAKAFQSCALFGHNDLQPVASSLSPEVASVLRLLQSLGLHARMTGSGSCVFLEFPKNNTAIRQHSQISGRILHLTQSLQPLVKQSWFVDGLDYHPLYTWLN</sequence>
<evidence type="ECO:0000256" key="2">
    <source>
        <dbReference type="ARBA" id="ARBA00012052"/>
    </source>
</evidence>
<dbReference type="GO" id="GO:0016114">
    <property type="term" value="P:terpenoid biosynthetic process"/>
    <property type="evidence" value="ECO:0007669"/>
    <property type="project" value="UniProtKB-UniRule"/>
</dbReference>
<feature type="binding site" evidence="10">
    <location>
        <begin position="99"/>
        <end position="109"/>
    </location>
    <ligand>
        <name>ATP</name>
        <dbReference type="ChEBI" id="CHEBI:30616"/>
    </ligand>
</feature>
<feature type="active site" evidence="10">
    <location>
        <position position="15"/>
    </location>
</feature>
<feature type="active site" evidence="10">
    <location>
        <position position="141"/>
    </location>
</feature>
<dbReference type="Proteomes" id="UP000823889">
    <property type="component" value="Unassembled WGS sequence"/>
</dbReference>
<comment type="function">
    <text evidence="10">Catalyzes the phosphorylation of the position 2 hydroxy group of 4-diphosphocytidyl-2C-methyl-D-erythritol.</text>
</comment>
<reference evidence="13" key="2">
    <citation type="submission" date="2021-04" db="EMBL/GenBank/DDBJ databases">
        <authorList>
            <person name="Gilroy R."/>
        </authorList>
    </citation>
    <scope>NUCLEOTIDE SEQUENCE</scope>
    <source>
        <strain evidence="13">9264</strain>
    </source>
</reference>
<dbReference type="Pfam" id="PF00288">
    <property type="entry name" value="GHMP_kinases_N"/>
    <property type="match status" value="1"/>
</dbReference>
<dbReference type="EC" id="2.7.1.148" evidence="2 10"/>
<feature type="domain" description="GHMP kinase C-terminal" evidence="12">
    <location>
        <begin position="229"/>
        <end position="282"/>
    </location>
</feature>
<gene>
    <name evidence="10 13" type="primary">ispE</name>
    <name evidence="13" type="ORF">H9906_01400</name>
</gene>
<dbReference type="PANTHER" id="PTHR43527">
    <property type="entry name" value="4-DIPHOSPHOCYTIDYL-2-C-METHYL-D-ERYTHRITOL KINASE, CHLOROPLASTIC"/>
    <property type="match status" value="1"/>
</dbReference>
<dbReference type="SUPFAM" id="SSF54211">
    <property type="entry name" value="Ribosomal protein S5 domain 2-like"/>
    <property type="match status" value="1"/>
</dbReference>
<evidence type="ECO:0000259" key="11">
    <source>
        <dbReference type="Pfam" id="PF00288"/>
    </source>
</evidence>
<evidence type="ECO:0000256" key="10">
    <source>
        <dbReference type="HAMAP-Rule" id="MF_00061"/>
    </source>
</evidence>
<dbReference type="HAMAP" id="MF_00061">
    <property type="entry name" value="IspE"/>
    <property type="match status" value="1"/>
</dbReference>
<evidence type="ECO:0000313" key="13">
    <source>
        <dbReference type="EMBL" id="HJD43670.1"/>
    </source>
</evidence>
<keyword evidence="4 10" id="KW-0808">Transferase</keyword>
<dbReference type="InterPro" id="IPR020568">
    <property type="entry name" value="Ribosomal_Su5_D2-typ_SF"/>
</dbReference>
<evidence type="ECO:0000256" key="7">
    <source>
        <dbReference type="ARBA" id="ARBA00022840"/>
    </source>
</evidence>
<keyword evidence="7 10" id="KW-0067">ATP-binding</keyword>
<dbReference type="PIRSF" id="PIRSF010376">
    <property type="entry name" value="IspE"/>
    <property type="match status" value="1"/>
</dbReference>
<evidence type="ECO:0000259" key="12">
    <source>
        <dbReference type="Pfam" id="PF08544"/>
    </source>
</evidence>
<dbReference type="EMBL" id="DWUQ01000026">
    <property type="protein sequence ID" value="HJD43670.1"/>
    <property type="molecule type" value="Genomic_DNA"/>
</dbReference>
<dbReference type="InterPro" id="IPR036554">
    <property type="entry name" value="GHMP_kinase_C_sf"/>
</dbReference>
<keyword evidence="6 10" id="KW-0418">Kinase</keyword>
<dbReference type="Gene3D" id="3.30.70.890">
    <property type="entry name" value="GHMP kinase, C-terminal domain"/>
    <property type="match status" value="1"/>
</dbReference>
<dbReference type="GO" id="GO:0005524">
    <property type="term" value="F:ATP binding"/>
    <property type="evidence" value="ECO:0007669"/>
    <property type="project" value="UniProtKB-UniRule"/>
</dbReference>
<evidence type="ECO:0000256" key="1">
    <source>
        <dbReference type="ARBA" id="ARBA00009684"/>
    </source>
</evidence>
<evidence type="ECO:0000256" key="6">
    <source>
        <dbReference type="ARBA" id="ARBA00022777"/>
    </source>
</evidence>
<evidence type="ECO:0000256" key="3">
    <source>
        <dbReference type="ARBA" id="ARBA00017473"/>
    </source>
</evidence>
<dbReference type="InterPro" id="IPR013750">
    <property type="entry name" value="GHMP_kinase_C_dom"/>
</dbReference>
<evidence type="ECO:0000313" key="14">
    <source>
        <dbReference type="Proteomes" id="UP000823889"/>
    </source>
</evidence>
<comment type="catalytic activity">
    <reaction evidence="10">
        <text>4-CDP-2-C-methyl-D-erythritol + ATP = 4-CDP-2-C-methyl-D-erythritol 2-phosphate + ADP + H(+)</text>
        <dbReference type="Rhea" id="RHEA:18437"/>
        <dbReference type="ChEBI" id="CHEBI:15378"/>
        <dbReference type="ChEBI" id="CHEBI:30616"/>
        <dbReference type="ChEBI" id="CHEBI:57823"/>
        <dbReference type="ChEBI" id="CHEBI:57919"/>
        <dbReference type="ChEBI" id="CHEBI:456216"/>
        <dbReference type="EC" id="2.7.1.148"/>
    </reaction>
</comment>
<protein>
    <recommendedName>
        <fullName evidence="3 10">4-diphosphocytidyl-2-C-methyl-D-erythritol kinase</fullName>
        <shortName evidence="10">CMK</shortName>
        <ecNumber evidence="2 10">2.7.1.148</ecNumber>
    </recommendedName>
    <alternativeName>
        <fullName evidence="9 10">4-(cytidine-5'-diphospho)-2-C-methyl-D-erythritol kinase</fullName>
    </alternativeName>
</protein>
<proteinExistence type="inferred from homology"/>
<comment type="caution">
    <text evidence="13">The sequence shown here is derived from an EMBL/GenBank/DDBJ whole genome shotgun (WGS) entry which is preliminary data.</text>
</comment>
<dbReference type="GO" id="GO:0019288">
    <property type="term" value="P:isopentenyl diphosphate biosynthetic process, methylerythritol 4-phosphate pathway"/>
    <property type="evidence" value="ECO:0007669"/>
    <property type="project" value="UniProtKB-UniRule"/>
</dbReference>
<dbReference type="Pfam" id="PF08544">
    <property type="entry name" value="GHMP_kinases_C"/>
    <property type="match status" value="1"/>
</dbReference>
<comment type="pathway">
    <text evidence="10">Isoprenoid biosynthesis; isopentenyl diphosphate biosynthesis via DXP pathway; isopentenyl diphosphate from 1-deoxy-D-xylulose 5-phosphate: step 3/6.</text>
</comment>
<evidence type="ECO:0000256" key="9">
    <source>
        <dbReference type="ARBA" id="ARBA00032554"/>
    </source>
</evidence>
<accession>A0A9D2RF34</accession>
<dbReference type="Gene3D" id="3.30.230.10">
    <property type="match status" value="1"/>
</dbReference>
<dbReference type="SUPFAM" id="SSF55060">
    <property type="entry name" value="GHMP Kinase, C-terminal domain"/>
    <property type="match status" value="1"/>
</dbReference>
<feature type="domain" description="GHMP kinase N-terminal" evidence="11">
    <location>
        <begin position="72"/>
        <end position="149"/>
    </location>
</feature>
<evidence type="ECO:0000256" key="5">
    <source>
        <dbReference type="ARBA" id="ARBA00022741"/>
    </source>
</evidence>